<dbReference type="Gene3D" id="3.40.50.1820">
    <property type="entry name" value="alpha/beta hydrolase"/>
    <property type="match status" value="1"/>
</dbReference>
<dbReference type="InterPro" id="IPR029058">
    <property type="entry name" value="AB_hydrolase_fold"/>
</dbReference>
<keyword evidence="2" id="KW-1185">Reference proteome</keyword>
<comment type="caution">
    <text evidence="1">The sequence shown here is derived from an EMBL/GenBank/DDBJ whole genome shotgun (WGS) entry which is preliminary data.</text>
</comment>
<protein>
    <recommendedName>
        <fullName evidence="3">Chlorophyllase-like protein</fullName>
    </recommendedName>
</protein>
<evidence type="ECO:0000313" key="1">
    <source>
        <dbReference type="EMBL" id="NBC35344.1"/>
    </source>
</evidence>
<evidence type="ECO:0008006" key="3">
    <source>
        <dbReference type="Google" id="ProtNLM"/>
    </source>
</evidence>
<sequence length="278" mass="29645">MPDMPGTGPYPAIREVSPTLADHVVYRPRDLAAMGGKKLGVLVWGNGGCRDDGAAARMHLMEIASYGYLVVAPGGNFSGPGATPRAKGADGRPIVTKTTHAQVLAGLDWALAENRRKDSPLFGRIDEKAIAASGHSCGGIQALAASTDPRIATTIIHNSGIFNDLRAVNGVALEKSHLQKLHAPILYVMGGPTDIAYDNGTDDYRRIKHIPAVLVDINVGHGGTFRSLLGGRAAQIDIDWLEWRLRGDAVAGRSFTGPVCRLCTQVDLRVQKNMIDPQ</sequence>
<dbReference type="SUPFAM" id="SSF53474">
    <property type="entry name" value="alpha/beta-Hydrolases"/>
    <property type="match status" value="1"/>
</dbReference>
<gene>
    <name evidence="1" type="ORF">GTZ99_02095</name>
</gene>
<accession>A0ABW9X9Y6</accession>
<proteinExistence type="predicted"/>
<reference evidence="2" key="1">
    <citation type="submission" date="2020-01" db="EMBL/GenBank/DDBJ databases">
        <title>Sphingomonas sp. strain CSW-10.</title>
        <authorList>
            <person name="Chen W.-M."/>
        </authorList>
    </citation>
    <scope>NUCLEOTIDE SEQUENCE [LARGE SCALE GENOMIC DNA]</scope>
    <source>
        <strain evidence="2">FSY-8</strain>
    </source>
</reference>
<dbReference type="Proteomes" id="UP000753724">
    <property type="component" value="Unassembled WGS sequence"/>
</dbReference>
<evidence type="ECO:0000313" key="2">
    <source>
        <dbReference type="Proteomes" id="UP000753724"/>
    </source>
</evidence>
<organism evidence="1 2">
    <name type="scientific">Novosphingobium ovatum</name>
    <dbReference type="NCBI Taxonomy" id="1908523"/>
    <lineage>
        <taxon>Bacteria</taxon>
        <taxon>Pseudomonadati</taxon>
        <taxon>Pseudomonadota</taxon>
        <taxon>Alphaproteobacteria</taxon>
        <taxon>Sphingomonadales</taxon>
        <taxon>Sphingomonadaceae</taxon>
        <taxon>Novosphingobium</taxon>
    </lineage>
</organism>
<dbReference type="EMBL" id="JAAAPO010000001">
    <property type="protein sequence ID" value="NBC35344.1"/>
    <property type="molecule type" value="Genomic_DNA"/>
</dbReference>
<name>A0ABW9X9Y6_9SPHN</name>